<dbReference type="SMART" id="SM00530">
    <property type="entry name" value="HTH_XRE"/>
    <property type="match status" value="1"/>
</dbReference>
<dbReference type="Pfam" id="PF13560">
    <property type="entry name" value="HTH_31"/>
    <property type="match status" value="1"/>
</dbReference>
<name>A0ABM6GTU8_9ACTN</name>
<reference evidence="3 4" key="1">
    <citation type="submission" date="2016-05" db="EMBL/GenBank/DDBJ databases">
        <authorList>
            <person name="Gu J."/>
        </authorList>
    </citation>
    <scope>NUCLEOTIDE SEQUENCE [LARGE SCALE GENOMIC DNA]</scope>
    <source>
        <strain evidence="3 4">ACCC40021</strain>
    </source>
</reference>
<dbReference type="SUPFAM" id="SSF47413">
    <property type="entry name" value="lambda repressor-like DNA-binding domains"/>
    <property type="match status" value="1"/>
</dbReference>
<protein>
    <recommendedName>
        <fullName evidence="2">HTH cro/C1-type domain-containing protein</fullName>
    </recommendedName>
</protein>
<feature type="region of interest" description="Disordered" evidence="1">
    <location>
        <begin position="435"/>
        <end position="479"/>
    </location>
</feature>
<dbReference type="CDD" id="cd00093">
    <property type="entry name" value="HTH_XRE"/>
    <property type="match status" value="1"/>
</dbReference>
<evidence type="ECO:0000256" key="1">
    <source>
        <dbReference type="SAM" id="MobiDB-lite"/>
    </source>
</evidence>
<dbReference type="EMBL" id="CP015588">
    <property type="protein sequence ID" value="APY87018.1"/>
    <property type="molecule type" value="Genomic_DNA"/>
</dbReference>
<evidence type="ECO:0000313" key="3">
    <source>
        <dbReference type="EMBL" id="APY87018.1"/>
    </source>
</evidence>
<dbReference type="Proteomes" id="UP000187191">
    <property type="component" value="Chromosome"/>
</dbReference>
<accession>A0ABM6GTU8</accession>
<feature type="compositionally biased region" description="Basic and acidic residues" evidence="1">
    <location>
        <begin position="460"/>
        <end position="472"/>
    </location>
</feature>
<dbReference type="InterPro" id="IPR010982">
    <property type="entry name" value="Lambda_DNA-bd_dom_sf"/>
</dbReference>
<gene>
    <name evidence="3" type="ORF">A7J05_15895</name>
</gene>
<proteinExistence type="predicted"/>
<keyword evidence="4" id="KW-1185">Reference proteome</keyword>
<feature type="compositionally biased region" description="Gly residues" evidence="1">
    <location>
        <begin position="249"/>
        <end position="266"/>
    </location>
</feature>
<feature type="region of interest" description="Disordered" evidence="1">
    <location>
        <begin position="78"/>
        <end position="145"/>
    </location>
</feature>
<dbReference type="RefSeq" id="WP_076685073.1">
    <property type="nucleotide sequence ID" value="NZ_CP015588.1"/>
</dbReference>
<feature type="compositionally biased region" description="Low complexity" evidence="1">
    <location>
        <begin position="89"/>
        <end position="123"/>
    </location>
</feature>
<dbReference type="Gene3D" id="1.10.260.40">
    <property type="entry name" value="lambda repressor-like DNA-binding domains"/>
    <property type="match status" value="1"/>
</dbReference>
<dbReference type="InterPro" id="IPR001387">
    <property type="entry name" value="Cro/C1-type_HTH"/>
</dbReference>
<evidence type="ECO:0000259" key="2">
    <source>
        <dbReference type="PROSITE" id="PS50943"/>
    </source>
</evidence>
<sequence length="479" mass="49053">MGAGDLAELLRELKERSGLSYGVLAKRLHVSTSTLHRYVQGAAVPTEFAPLERLARVCGASREEMVEVHRRWILADASRGDRKEGEQQPSGPSGPAAVAPDAAVAPSPEREAPAAGSQAPAPGGDSGFDGSDDGDPGIVIGPATTVAGRREGRRLPRARVLVAAGIVVALGATAVAVQAASGGGGGSRERASVGSPSVTGSEGEWGRGATGSASPSGKESRKASDKDEPGKDATASAKPDGAGEKGRGRAGASGGGDGGKGGGSAARGGVPVTVSTQAQYWQDPCGHPYLVDKGPGVLSPPPNEQDAASWVAANGGVSAGEQTVKLTVQGTGKETVVLESLNVRVAGTGAPLAWNNYKMGYLGVGCGGNVPQHSFDVNLDAAVPRPTPQQGESGFPYKVSASDPEAFYINATADSRYVRWYLELEWSSGARRGTVRIDDTGKPFATSGDKGRPVYGYSLDTKKWTKTNRNDDQGQESTP</sequence>
<feature type="region of interest" description="Disordered" evidence="1">
    <location>
        <begin position="180"/>
        <end position="270"/>
    </location>
</feature>
<dbReference type="PROSITE" id="PS50943">
    <property type="entry name" value="HTH_CROC1"/>
    <property type="match status" value="1"/>
</dbReference>
<feature type="domain" description="HTH cro/C1-type" evidence="2">
    <location>
        <begin position="10"/>
        <end position="65"/>
    </location>
</feature>
<evidence type="ECO:0000313" key="4">
    <source>
        <dbReference type="Proteomes" id="UP000187191"/>
    </source>
</evidence>
<feature type="compositionally biased region" description="Basic and acidic residues" evidence="1">
    <location>
        <begin position="218"/>
        <end position="231"/>
    </location>
</feature>
<organism evidence="3 4">
    <name type="scientific">Streptomyces alfalfae</name>
    <dbReference type="NCBI Taxonomy" id="1642299"/>
    <lineage>
        <taxon>Bacteria</taxon>
        <taxon>Bacillati</taxon>
        <taxon>Actinomycetota</taxon>
        <taxon>Actinomycetes</taxon>
        <taxon>Kitasatosporales</taxon>
        <taxon>Streptomycetaceae</taxon>
        <taxon>Streptomyces</taxon>
    </lineage>
</organism>